<evidence type="ECO:0000313" key="3">
    <source>
        <dbReference type="EMBL" id="ESP01002.1"/>
    </source>
</evidence>
<sequence>MFELSDDDDEFWEDLPLLDVTKKIESKSEVDIASKRQCLEKENIQSENDCINGGVKKQVRTQSGALPTPVLSNFTGTNLQQSAHGNRITCGFFTPVKSPDERSSNNSDILEPRKQGVEVNDSISSEIVDTPHHGLNTPRGITHVEFSTQNIQRGITHGEPSTPNMPRSVTHGEPSTPNISRGLTYGEQITPNIPKRKTPGNTLSPGTPAADMNVPGNVRASSVPQEIPGRRGKRKFPGPAGRLPKLKPGEVMNKSTAVSPESENKGTTDVIMCSQMNDDVFNESSWKLLKQDLGPDAEIILDQFSVSSSLTMASKKTLPQGKIPLLFVIVESLDLQGAGGSVVLKDKTGRIKGTLHRDVIKEYGADIQPGTTLVLRQVVKLAVYSLLLMIMYPAPVSIAFPPVVQVGVVSPTNRTHYLNITPTNMVYLNSNASNVNRHLFHHHSLKHFMADFKRKCKQEQLVQNGNLMLSTPQRCSNRMIPSVNLSTPVICQKTSEHMPMFASHGVRALTPNSGARVMGISTPRPLLSCYQRATTPNSVNSSRLSENFGGNMIQQQTLNQRATTPNSVNSRLGESFGGNMIQRQTLNQRATTPNSVNSRLAAPIKSTPVGNITPRSTLNVNQIATTPNFNFNQRNTTTDHCLSGSYTKEILPPDFHNLGLRQPSNISQQLKGNLMHETCENSKFTDIRNSSHGYINKTNSIKPITTEQSSSSRIVPTFGKKKTNQDVQLASKVTPSFPCSVQNKENFSVSKISSNIGNNPVVTPKTSKFSFKSKTPSVSPGVKTPVLPCQVPWCQKTTSSNKTDPVDCDSLWQDDDISDEMLTHLTEDMP</sequence>
<dbReference type="InterPro" id="IPR028045">
    <property type="entry name" value="HROB"/>
</dbReference>
<evidence type="ECO:0000259" key="2">
    <source>
        <dbReference type="Pfam" id="PF15072"/>
    </source>
</evidence>
<dbReference type="KEGG" id="lgi:LOTGIDRAFT_238375"/>
<dbReference type="InterPro" id="IPR058570">
    <property type="entry name" value="HROB_OB"/>
</dbReference>
<evidence type="ECO:0000313" key="4">
    <source>
        <dbReference type="Proteomes" id="UP000030746"/>
    </source>
</evidence>
<organism evidence="3 4">
    <name type="scientific">Lottia gigantea</name>
    <name type="common">Giant owl limpet</name>
    <dbReference type="NCBI Taxonomy" id="225164"/>
    <lineage>
        <taxon>Eukaryota</taxon>
        <taxon>Metazoa</taxon>
        <taxon>Spiralia</taxon>
        <taxon>Lophotrochozoa</taxon>
        <taxon>Mollusca</taxon>
        <taxon>Gastropoda</taxon>
        <taxon>Patellogastropoda</taxon>
        <taxon>Lottioidea</taxon>
        <taxon>Lottiidae</taxon>
        <taxon>Lottia</taxon>
    </lineage>
</organism>
<dbReference type="AlphaFoldDB" id="V4B4V3"/>
<feature type="compositionally biased region" description="Polar residues" evidence="1">
    <location>
        <begin position="157"/>
        <end position="191"/>
    </location>
</feature>
<dbReference type="GeneID" id="20250741"/>
<dbReference type="EMBL" id="KB200576">
    <property type="protein sequence ID" value="ESP01002.1"/>
    <property type="molecule type" value="Genomic_DNA"/>
</dbReference>
<dbReference type="OMA" id="TINVNKH"/>
<dbReference type="HOGENOM" id="CLU_341726_0_0_1"/>
<evidence type="ECO:0000256" key="1">
    <source>
        <dbReference type="SAM" id="MobiDB-lite"/>
    </source>
</evidence>
<dbReference type="Pfam" id="PF15072">
    <property type="entry name" value="HROB"/>
    <property type="match status" value="1"/>
</dbReference>
<feature type="region of interest" description="Disordered" evidence="1">
    <location>
        <begin position="157"/>
        <end position="248"/>
    </location>
</feature>
<name>V4B4V3_LOTGI</name>
<dbReference type="CTD" id="20250741"/>
<accession>V4B4V3</accession>
<dbReference type="PANTHER" id="PTHR14523">
    <property type="entry name" value="UNCHARACTERIZED PROTEIN C17ORF53 HOMOLOG"/>
    <property type="match status" value="1"/>
</dbReference>
<protein>
    <recommendedName>
        <fullName evidence="2">Homologous recombination OB-fold protein OB-fold domain-containing protein</fullName>
    </recommendedName>
</protein>
<dbReference type="PANTHER" id="PTHR14523:SF1">
    <property type="entry name" value="HOMOLOGOUS RECOMBINATION OB-FOLD PROTEIN"/>
    <property type="match status" value="1"/>
</dbReference>
<gene>
    <name evidence="3" type="ORF">LOTGIDRAFT_238375</name>
</gene>
<dbReference type="OrthoDB" id="21443at2759"/>
<proteinExistence type="predicted"/>
<dbReference type="Proteomes" id="UP000030746">
    <property type="component" value="Unassembled WGS sequence"/>
</dbReference>
<dbReference type="GO" id="GO:0000725">
    <property type="term" value="P:recombinational repair"/>
    <property type="evidence" value="ECO:0007669"/>
    <property type="project" value="InterPro"/>
</dbReference>
<reference evidence="3 4" key="1">
    <citation type="journal article" date="2013" name="Nature">
        <title>Insights into bilaterian evolution from three spiralian genomes.</title>
        <authorList>
            <person name="Simakov O."/>
            <person name="Marletaz F."/>
            <person name="Cho S.J."/>
            <person name="Edsinger-Gonzales E."/>
            <person name="Havlak P."/>
            <person name="Hellsten U."/>
            <person name="Kuo D.H."/>
            <person name="Larsson T."/>
            <person name="Lv J."/>
            <person name="Arendt D."/>
            <person name="Savage R."/>
            <person name="Osoegawa K."/>
            <person name="de Jong P."/>
            <person name="Grimwood J."/>
            <person name="Chapman J.A."/>
            <person name="Shapiro H."/>
            <person name="Aerts A."/>
            <person name="Otillar R.P."/>
            <person name="Terry A.Y."/>
            <person name="Boore J.L."/>
            <person name="Grigoriev I.V."/>
            <person name="Lindberg D.R."/>
            <person name="Seaver E.C."/>
            <person name="Weisblat D.A."/>
            <person name="Putnam N.H."/>
            <person name="Rokhsar D.S."/>
        </authorList>
    </citation>
    <scope>NUCLEOTIDE SEQUENCE [LARGE SCALE GENOMIC DNA]</scope>
</reference>
<keyword evidence="4" id="KW-1185">Reference proteome</keyword>
<dbReference type="RefSeq" id="XP_009048267.1">
    <property type="nucleotide sequence ID" value="XM_009050019.1"/>
</dbReference>
<feature type="domain" description="Homologous recombination OB-fold protein OB-fold" evidence="2">
    <location>
        <begin position="322"/>
        <end position="428"/>
    </location>
</feature>